<feature type="compositionally biased region" description="Gly residues" evidence="2">
    <location>
        <begin position="338"/>
        <end position="347"/>
    </location>
</feature>
<dbReference type="EMBL" id="FN649741">
    <property type="protein sequence ID" value="CBN77693.1"/>
    <property type="molecule type" value="Genomic_DNA"/>
</dbReference>
<feature type="coiled-coil region" evidence="1">
    <location>
        <begin position="304"/>
        <end position="331"/>
    </location>
</feature>
<feature type="region of interest" description="Disordered" evidence="2">
    <location>
        <begin position="331"/>
        <end position="365"/>
    </location>
</feature>
<dbReference type="EMBL" id="FN648841">
    <property type="protein sequence ID" value="CBN77693.1"/>
    <property type="molecule type" value="Genomic_DNA"/>
</dbReference>
<evidence type="ECO:0000313" key="4">
    <source>
        <dbReference type="Proteomes" id="UP000002630"/>
    </source>
</evidence>
<accession>D8LR20</accession>
<proteinExistence type="predicted"/>
<feature type="compositionally biased region" description="Gly residues" evidence="2">
    <location>
        <begin position="280"/>
        <end position="297"/>
    </location>
</feature>
<feature type="compositionally biased region" description="Basic residues" evidence="2">
    <location>
        <begin position="439"/>
        <end position="449"/>
    </location>
</feature>
<protein>
    <submittedName>
        <fullName evidence="3">Uncharacterized protein</fullName>
    </submittedName>
</protein>
<feature type="compositionally biased region" description="Gly residues" evidence="2">
    <location>
        <begin position="230"/>
        <end position="262"/>
    </location>
</feature>
<name>D8LR20_ECTSI</name>
<feature type="compositionally biased region" description="Gly residues" evidence="2">
    <location>
        <begin position="395"/>
        <end position="412"/>
    </location>
</feature>
<evidence type="ECO:0000256" key="2">
    <source>
        <dbReference type="SAM" id="MobiDB-lite"/>
    </source>
</evidence>
<feature type="compositionally biased region" description="Basic and acidic residues" evidence="2">
    <location>
        <begin position="145"/>
        <end position="157"/>
    </location>
</feature>
<evidence type="ECO:0000256" key="1">
    <source>
        <dbReference type="SAM" id="Coils"/>
    </source>
</evidence>
<keyword evidence="1" id="KW-0175">Coiled coil</keyword>
<feature type="region of interest" description="Disordered" evidence="2">
    <location>
        <begin position="393"/>
        <end position="449"/>
    </location>
</feature>
<feature type="compositionally biased region" description="Low complexity" evidence="2">
    <location>
        <begin position="413"/>
        <end position="424"/>
    </location>
</feature>
<organism evidence="3 4">
    <name type="scientific">Ectocarpus siliculosus</name>
    <name type="common">Brown alga</name>
    <name type="synonym">Conferva siliculosa</name>
    <dbReference type="NCBI Taxonomy" id="2880"/>
    <lineage>
        <taxon>Eukaryota</taxon>
        <taxon>Sar</taxon>
        <taxon>Stramenopiles</taxon>
        <taxon>Ochrophyta</taxon>
        <taxon>PX clade</taxon>
        <taxon>Phaeophyceae</taxon>
        <taxon>Ectocarpales</taxon>
        <taxon>Ectocarpaceae</taxon>
        <taxon>Ectocarpus</taxon>
    </lineage>
</organism>
<feature type="region of interest" description="Disordered" evidence="2">
    <location>
        <begin position="217"/>
        <end position="297"/>
    </location>
</feature>
<reference evidence="3 4" key="1">
    <citation type="journal article" date="2010" name="Nature">
        <title>The Ectocarpus genome and the independent evolution of multicellularity in brown algae.</title>
        <authorList>
            <person name="Cock J.M."/>
            <person name="Sterck L."/>
            <person name="Rouze P."/>
            <person name="Scornet D."/>
            <person name="Allen A.E."/>
            <person name="Amoutzias G."/>
            <person name="Anthouard V."/>
            <person name="Artiguenave F."/>
            <person name="Aury J.M."/>
            <person name="Badger J.H."/>
            <person name="Beszteri B."/>
            <person name="Billiau K."/>
            <person name="Bonnet E."/>
            <person name="Bothwell J.H."/>
            <person name="Bowler C."/>
            <person name="Boyen C."/>
            <person name="Brownlee C."/>
            <person name="Carrano C.J."/>
            <person name="Charrier B."/>
            <person name="Cho G.Y."/>
            <person name="Coelho S.M."/>
            <person name="Collen J."/>
            <person name="Corre E."/>
            <person name="Da Silva C."/>
            <person name="Delage L."/>
            <person name="Delaroque N."/>
            <person name="Dittami S.M."/>
            <person name="Doulbeau S."/>
            <person name="Elias M."/>
            <person name="Farnham G."/>
            <person name="Gachon C.M."/>
            <person name="Gschloessl B."/>
            <person name="Heesch S."/>
            <person name="Jabbari K."/>
            <person name="Jubin C."/>
            <person name="Kawai H."/>
            <person name="Kimura K."/>
            <person name="Kloareg B."/>
            <person name="Kupper F.C."/>
            <person name="Lang D."/>
            <person name="Le Bail A."/>
            <person name="Leblanc C."/>
            <person name="Lerouge P."/>
            <person name="Lohr M."/>
            <person name="Lopez P.J."/>
            <person name="Martens C."/>
            <person name="Maumus F."/>
            <person name="Michel G."/>
            <person name="Miranda-Saavedra D."/>
            <person name="Morales J."/>
            <person name="Moreau H."/>
            <person name="Motomura T."/>
            <person name="Nagasato C."/>
            <person name="Napoli C.A."/>
            <person name="Nelson D.R."/>
            <person name="Nyvall-Collen P."/>
            <person name="Peters A.F."/>
            <person name="Pommier C."/>
            <person name="Potin P."/>
            <person name="Poulain J."/>
            <person name="Quesneville H."/>
            <person name="Read B."/>
            <person name="Rensing S.A."/>
            <person name="Ritter A."/>
            <person name="Rousvoal S."/>
            <person name="Samanta M."/>
            <person name="Samson G."/>
            <person name="Schroeder D.C."/>
            <person name="Segurens B."/>
            <person name="Strittmatter M."/>
            <person name="Tonon T."/>
            <person name="Tregear J.W."/>
            <person name="Valentin K."/>
            <person name="von Dassow P."/>
            <person name="Yamagishi T."/>
            <person name="Van de Peer Y."/>
            <person name="Wincker P."/>
        </authorList>
    </citation>
    <scope>NUCLEOTIDE SEQUENCE [LARGE SCALE GENOMIC DNA]</scope>
    <source>
        <strain evidence="4">Ec32 / CCAP1310/4</strain>
    </source>
</reference>
<keyword evidence="4" id="KW-1185">Reference proteome</keyword>
<sequence length="449" mass="44388">MADSGTERAMAPEDMPRLGPTWSRGGGMFKPPKRPEGHVEGEEGVGTGAPSPGTGTGGGRGSTLASSAADPPSRKAPPVFGHAARGGLEALASATTQRGFAPRDGSGGLSGGTAAVETGGVGGVRIAAGPPPPETGGGGLGPPGRWERERAASIDKRKVQRFSPEELLALRRAPTRPLGKMPVLGGDISIIVSEEPLEPVTATPADQEAISRIWAAAAERQPMRGRRSRWGGGDDGPGGGGGAPPAPGHGGGGGGGRWGGGGDRSHVHRRESEDDLWDDVGGGGGGGHAADGSGGLHGVEGMDLLSMAQKADKFQEQMDSMKRRMEGVELHEQKEEGGAGTFEGGSRIGSQGNMGAMGPGGAAPPAAAASAAAAERFNILADLGIFPQDAAQPATGGGGGGAAISSAGGGAADGAAARDGGVTAEGPVRHAAAAARPTRSWRRSLVHAA</sequence>
<dbReference type="InParanoid" id="D8LR20"/>
<dbReference type="OrthoDB" id="10515322at2759"/>
<gene>
    <name evidence="3" type="ORF">Esi_0062_0006</name>
</gene>
<evidence type="ECO:0000313" key="3">
    <source>
        <dbReference type="EMBL" id="CBN77693.1"/>
    </source>
</evidence>
<dbReference type="Proteomes" id="UP000002630">
    <property type="component" value="Linkage Group LG16"/>
</dbReference>
<dbReference type="AlphaFoldDB" id="D8LR20"/>
<feature type="region of interest" description="Disordered" evidence="2">
    <location>
        <begin position="1"/>
        <end position="161"/>
    </location>
</feature>